<evidence type="ECO:0000256" key="4">
    <source>
        <dbReference type="PROSITE-ProRule" id="PRU00339"/>
    </source>
</evidence>
<dbReference type="Ensembl" id="ENSEBUT00000020568.1">
    <property type="protein sequence ID" value="ENSEBUP00000019992.1"/>
    <property type="gene ID" value="ENSEBUG00000012418.1"/>
</dbReference>
<organism evidence="7 8">
    <name type="scientific">Eptatretus burgeri</name>
    <name type="common">Inshore hagfish</name>
    <dbReference type="NCBI Taxonomy" id="7764"/>
    <lineage>
        <taxon>Eukaryota</taxon>
        <taxon>Metazoa</taxon>
        <taxon>Chordata</taxon>
        <taxon>Craniata</taxon>
        <taxon>Vertebrata</taxon>
        <taxon>Cyclostomata</taxon>
        <taxon>Myxini</taxon>
        <taxon>Myxiniformes</taxon>
        <taxon>Myxinidae</taxon>
        <taxon>Eptatretinae</taxon>
        <taxon>Eptatretus</taxon>
    </lineage>
</organism>
<dbReference type="InterPro" id="IPR019734">
    <property type="entry name" value="TPR_rpt"/>
</dbReference>
<dbReference type="Proteomes" id="UP000694388">
    <property type="component" value="Unplaced"/>
</dbReference>
<evidence type="ECO:0000313" key="7">
    <source>
        <dbReference type="Ensembl" id="ENSEBUP00000019992.1"/>
    </source>
</evidence>
<protein>
    <submittedName>
        <fullName evidence="7">Small glutamine-rich tetratricopeptide repeat (TPR)-containing, alpha</fullName>
    </submittedName>
</protein>
<dbReference type="Pfam" id="PF16546">
    <property type="entry name" value="SGTA_dimer"/>
    <property type="match status" value="1"/>
</dbReference>
<feature type="region of interest" description="Disordered" evidence="5">
    <location>
        <begin position="255"/>
        <end position="329"/>
    </location>
</feature>
<evidence type="ECO:0000313" key="8">
    <source>
        <dbReference type="Proteomes" id="UP000694388"/>
    </source>
</evidence>
<evidence type="ECO:0000256" key="1">
    <source>
        <dbReference type="ARBA" id="ARBA00008175"/>
    </source>
</evidence>
<dbReference type="InterPro" id="IPR011990">
    <property type="entry name" value="TPR-like_helical_dom_sf"/>
</dbReference>
<dbReference type="InterPro" id="IPR047150">
    <property type="entry name" value="SGT"/>
</dbReference>
<dbReference type="PROSITE" id="PS50005">
    <property type="entry name" value="TPR"/>
    <property type="match status" value="2"/>
</dbReference>
<dbReference type="Pfam" id="PF13414">
    <property type="entry name" value="TPR_11"/>
    <property type="match status" value="1"/>
</dbReference>
<dbReference type="GO" id="GO:0072380">
    <property type="term" value="C:TRC complex"/>
    <property type="evidence" value="ECO:0007669"/>
    <property type="project" value="TreeGrafter"/>
</dbReference>
<proteinExistence type="inferred from homology"/>
<dbReference type="Gene3D" id="1.20.5.420">
    <property type="entry name" value="Immunoglobulin FC, subunit C"/>
    <property type="match status" value="1"/>
</dbReference>
<reference evidence="7" key="2">
    <citation type="submission" date="2025-09" db="UniProtKB">
        <authorList>
            <consortium name="Ensembl"/>
        </authorList>
    </citation>
    <scope>IDENTIFICATION</scope>
</reference>
<name>A0A8C4QUD4_EPTBU</name>
<comment type="similarity">
    <text evidence="1">Belongs to the SGT family.</text>
</comment>
<feature type="repeat" description="TPR" evidence="4">
    <location>
        <begin position="166"/>
        <end position="199"/>
    </location>
</feature>
<evidence type="ECO:0000256" key="2">
    <source>
        <dbReference type="ARBA" id="ARBA00022737"/>
    </source>
</evidence>
<feature type="compositionally biased region" description="Polar residues" evidence="5">
    <location>
        <begin position="306"/>
        <end position="323"/>
    </location>
</feature>
<keyword evidence="3 4" id="KW-0802">TPR repeat</keyword>
<dbReference type="GO" id="GO:0006620">
    <property type="term" value="P:post-translational protein targeting to endoplasmic reticulum membrane"/>
    <property type="evidence" value="ECO:0007669"/>
    <property type="project" value="TreeGrafter"/>
</dbReference>
<sequence>MSEGRTDLRRLAFSIVTFLNDQLHSGSLSDDVQESLEVATQCLETAFGISMQDSHLATPRSLVDIFYEGTASLPEQQTATQADENQAVELSTEQRANSEELKNRGNQQMKNEAFDKAVECYSQAIAIDRRNAVYYCNRAAAYNRLGNFSAAVSDCQQAIFFDSRYSKAYGRMGLAFSSLGRHSDAAECFRKAYGLESGNETYRSNMEQEEAKAQEGNLAAGPPGFNISGFLNNPGFMAMATSMMQSPQVQQMLSGVAGGLSGSSSSSVGVGDGAGGGIPDMSGLLQVGQQFAQQMQQQNPEIIEQLRNQMQGRPPGNVQNNSEKPPPQS</sequence>
<dbReference type="GO" id="GO:0016020">
    <property type="term" value="C:membrane"/>
    <property type="evidence" value="ECO:0007669"/>
    <property type="project" value="TreeGrafter"/>
</dbReference>
<reference evidence="7" key="1">
    <citation type="submission" date="2025-08" db="UniProtKB">
        <authorList>
            <consortium name="Ensembl"/>
        </authorList>
    </citation>
    <scope>IDENTIFICATION</scope>
</reference>
<keyword evidence="8" id="KW-1185">Reference proteome</keyword>
<dbReference type="SUPFAM" id="SSF48452">
    <property type="entry name" value="TPR-like"/>
    <property type="match status" value="1"/>
</dbReference>
<dbReference type="PANTHER" id="PTHR45831:SF2">
    <property type="entry name" value="LD24721P"/>
    <property type="match status" value="1"/>
</dbReference>
<dbReference type="Gene3D" id="1.25.40.10">
    <property type="entry name" value="Tetratricopeptide repeat domain"/>
    <property type="match status" value="1"/>
</dbReference>
<evidence type="ECO:0000256" key="5">
    <source>
        <dbReference type="SAM" id="MobiDB-lite"/>
    </source>
</evidence>
<evidence type="ECO:0000256" key="3">
    <source>
        <dbReference type="ARBA" id="ARBA00022803"/>
    </source>
</evidence>
<dbReference type="PANTHER" id="PTHR45831">
    <property type="entry name" value="LD24721P"/>
    <property type="match status" value="1"/>
</dbReference>
<dbReference type="Pfam" id="PF13181">
    <property type="entry name" value="TPR_8"/>
    <property type="match status" value="1"/>
</dbReference>
<accession>A0A8C4QUD4</accession>
<evidence type="ECO:0000259" key="6">
    <source>
        <dbReference type="Pfam" id="PF16546"/>
    </source>
</evidence>
<dbReference type="AlphaFoldDB" id="A0A8C4QUD4"/>
<feature type="domain" description="SGTA homodimerisation" evidence="6">
    <location>
        <begin position="9"/>
        <end position="66"/>
    </location>
</feature>
<feature type="repeat" description="TPR" evidence="4">
    <location>
        <begin position="98"/>
        <end position="131"/>
    </location>
</feature>
<feature type="compositionally biased region" description="Low complexity" evidence="5">
    <location>
        <begin position="286"/>
        <end position="298"/>
    </location>
</feature>
<dbReference type="SMART" id="SM00028">
    <property type="entry name" value="TPR"/>
    <property type="match status" value="3"/>
</dbReference>
<keyword evidence="2" id="KW-0677">Repeat</keyword>
<dbReference type="InterPro" id="IPR032374">
    <property type="entry name" value="SGTA_dimer"/>
</dbReference>
<dbReference type="GeneTree" id="ENSGT00940000159037"/>
<dbReference type="GO" id="GO:0060090">
    <property type="term" value="F:molecular adaptor activity"/>
    <property type="evidence" value="ECO:0007669"/>
    <property type="project" value="TreeGrafter"/>
</dbReference>
<dbReference type="OMA" id="SANKCAE"/>